<dbReference type="Proteomes" id="UP000326570">
    <property type="component" value="Unassembled WGS sequence"/>
</dbReference>
<keyword evidence="5" id="KW-1185">Reference proteome</keyword>
<dbReference type="Gene3D" id="1.20.120.450">
    <property type="entry name" value="dinb family like domain"/>
    <property type="match status" value="1"/>
</dbReference>
<reference evidence="4 5" key="1">
    <citation type="submission" date="2019-09" db="EMBL/GenBank/DDBJ databases">
        <title>Genome sequence of Adhaeribacter sp. M2.</title>
        <authorList>
            <person name="Srinivasan S."/>
        </authorList>
    </citation>
    <scope>NUCLEOTIDE SEQUENCE [LARGE SCALE GENOMIC DNA]</scope>
    <source>
        <strain evidence="4 5">M2</strain>
    </source>
</reference>
<sequence length="165" mass="18672">MYRKIEDFVTDWAYETEMTLKIFNALSDESLVQNFHNEHRTLGRLAWHITQTLTEMTHQAGLPMEVLSDMPENLTASKLAETFAKDAEAVKEAVIANWTDANLTDKVQMYGEEWTKGLVLSILIRHQAHHRGQMTILMRQAGLVVIGVYGPAKEEWAAMGIPAMA</sequence>
<dbReference type="AlphaFoldDB" id="A0A5N1J685"/>
<feature type="binding site" evidence="3">
    <location>
        <position position="48"/>
    </location>
    <ligand>
        <name>a divalent metal cation</name>
        <dbReference type="ChEBI" id="CHEBI:60240"/>
    </ligand>
</feature>
<comment type="caution">
    <text evidence="4">The sequence shown here is derived from an EMBL/GenBank/DDBJ whole genome shotgun (WGS) entry which is preliminary data.</text>
</comment>
<gene>
    <name evidence="4" type="ORF">F0P94_00935</name>
</gene>
<name>A0A5N1J685_9BACT</name>
<evidence type="ECO:0000313" key="5">
    <source>
        <dbReference type="Proteomes" id="UP000326570"/>
    </source>
</evidence>
<dbReference type="InterPro" id="IPR007837">
    <property type="entry name" value="DinB"/>
</dbReference>
<evidence type="ECO:0000313" key="4">
    <source>
        <dbReference type="EMBL" id="KAA9345683.1"/>
    </source>
</evidence>
<evidence type="ECO:0008006" key="6">
    <source>
        <dbReference type="Google" id="ProtNLM"/>
    </source>
</evidence>
<protein>
    <recommendedName>
        <fullName evidence="6">Damage-inducible protein DinB</fullName>
    </recommendedName>
</protein>
<organism evidence="4 5">
    <name type="scientific">Adhaeribacter soli</name>
    <dbReference type="NCBI Taxonomy" id="2607655"/>
    <lineage>
        <taxon>Bacteria</taxon>
        <taxon>Pseudomonadati</taxon>
        <taxon>Bacteroidota</taxon>
        <taxon>Cytophagia</taxon>
        <taxon>Cytophagales</taxon>
        <taxon>Hymenobacteraceae</taxon>
        <taxon>Adhaeribacter</taxon>
    </lineage>
</organism>
<dbReference type="SUPFAM" id="SSF109854">
    <property type="entry name" value="DinB/YfiT-like putative metalloenzymes"/>
    <property type="match status" value="1"/>
</dbReference>
<dbReference type="InterPro" id="IPR034660">
    <property type="entry name" value="DinB/YfiT-like"/>
</dbReference>
<evidence type="ECO:0000256" key="3">
    <source>
        <dbReference type="PIRSR" id="PIRSR607837-1"/>
    </source>
</evidence>
<keyword evidence="2 3" id="KW-0479">Metal-binding</keyword>
<proteinExistence type="inferred from homology"/>
<comment type="similarity">
    <text evidence="1">Belongs to the DinB family.</text>
</comment>
<evidence type="ECO:0000256" key="1">
    <source>
        <dbReference type="ARBA" id="ARBA00008635"/>
    </source>
</evidence>
<dbReference type="GO" id="GO:0046872">
    <property type="term" value="F:metal ion binding"/>
    <property type="evidence" value="ECO:0007669"/>
    <property type="project" value="UniProtKB-KW"/>
</dbReference>
<evidence type="ECO:0000256" key="2">
    <source>
        <dbReference type="ARBA" id="ARBA00022723"/>
    </source>
</evidence>
<dbReference type="EMBL" id="VTWT01000001">
    <property type="protein sequence ID" value="KAA9345683.1"/>
    <property type="molecule type" value="Genomic_DNA"/>
</dbReference>
<accession>A0A5N1J685</accession>
<dbReference type="RefSeq" id="WP_150901826.1">
    <property type="nucleotide sequence ID" value="NZ_VTWT01000001.1"/>
</dbReference>
<dbReference type="Pfam" id="PF05163">
    <property type="entry name" value="DinB"/>
    <property type="match status" value="1"/>
</dbReference>
<feature type="binding site" evidence="3">
    <location>
        <position position="126"/>
    </location>
    <ligand>
        <name>a divalent metal cation</name>
        <dbReference type="ChEBI" id="CHEBI:60240"/>
    </ligand>
</feature>
<feature type="binding site" evidence="3">
    <location>
        <position position="130"/>
    </location>
    <ligand>
        <name>a divalent metal cation</name>
        <dbReference type="ChEBI" id="CHEBI:60240"/>
    </ligand>
</feature>